<feature type="compositionally biased region" description="Basic and acidic residues" evidence="1">
    <location>
        <begin position="34"/>
        <end position="43"/>
    </location>
</feature>
<proteinExistence type="predicted"/>
<reference evidence="2 3" key="1">
    <citation type="submission" date="2019-03" db="EMBL/GenBank/DDBJ databases">
        <title>Single cell metagenomics reveals metabolic interactions within the superorganism composed of flagellate Streblomastix strix and complex community of Bacteroidetes bacteria on its surface.</title>
        <authorList>
            <person name="Treitli S.C."/>
            <person name="Kolisko M."/>
            <person name="Husnik F."/>
            <person name="Keeling P."/>
            <person name="Hampl V."/>
        </authorList>
    </citation>
    <scope>NUCLEOTIDE SEQUENCE [LARGE SCALE GENOMIC DNA]</scope>
    <source>
        <strain evidence="2">ST1C</strain>
    </source>
</reference>
<name>A0A5J4UGR6_9EUKA</name>
<evidence type="ECO:0000256" key="1">
    <source>
        <dbReference type="SAM" id="MobiDB-lite"/>
    </source>
</evidence>
<gene>
    <name evidence="2" type="ORF">EZS28_035380</name>
</gene>
<evidence type="ECO:0000313" key="2">
    <source>
        <dbReference type="EMBL" id="KAA6369092.1"/>
    </source>
</evidence>
<feature type="region of interest" description="Disordered" evidence="1">
    <location>
        <begin position="1"/>
        <end position="43"/>
    </location>
</feature>
<sequence>MQDPRNRNKDLAQRIRQRQSPIPRLTSWISWTEQEGKEEGQRS</sequence>
<protein>
    <submittedName>
        <fullName evidence="2">Uncharacterized protein</fullName>
    </submittedName>
</protein>
<dbReference type="Proteomes" id="UP000324800">
    <property type="component" value="Unassembled WGS sequence"/>
</dbReference>
<evidence type="ECO:0000313" key="3">
    <source>
        <dbReference type="Proteomes" id="UP000324800"/>
    </source>
</evidence>
<dbReference type="EMBL" id="SNRW01016708">
    <property type="protein sequence ID" value="KAA6369092.1"/>
    <property type="molecule type" value="Genomic_DNA"/>
</dbReference>
<accession>A0A5J4UGR6</accession>
<comment type="caution">
    <text evidence="2">The sequence shown here is derived from an EMBL/GenBank/DDBJ whole genome shotgun (WGS) entry which is preliminary data.</text>
</comment>
<dbReference type="AlphaFoldDB" id="A0A5J4UGR6"/>
<organism evidence="2 3">
    <name type="scientific">Streblomastix strix</name>
    <dbReference type="NCBI Taxonomy" id="222440"/>
    <lineage>
        <taxon>Eukaryota</taxon>
        <taxon>Metamonada</taxon>
        <taxon>Preaxostyla</taxon>
        <taxon>Oxymonadida</taxon>
        <taxon>Streblomastigidae</taxon>
        <taxon>Streblomastix</taxon>
    </lineage>
</organism>
<feature type="compositionally biased region" description="Basic and acidic residues" evidence="1">
    <location>
        <begin position="1"/>
        <end position="13"/>
    </location>
</feature>